<reference evidence="2 3" key="1">
    <citation type="journal article" date="2019" name="Sci. Rep.">
        <title>A high-quality genome of Eragrostis curvula grass provides insights into Poaceae evolution and supports new strategies to enhance forage quality.</title>
        <authorList>
            <person name="Carballo J."/>
            <person name="Santos B.A.C.M."/>
            <person name="Zappacosta D."/>
            <person name="Garbus I."/>
            <person name="Selva J.P."/>
            <person name="Gallo C.A."/>
            <person name="Diaz A."/>
            <person name="Albertini E."/>
            <person name="Caccamo M."/>
            <person name="Echenique V."/>
        </authorList>
    </citation>
    <scope>NUCLEOTIDE SEQUENCE [LARGE SCALE GENOMIC DNA]</scope>
    <source>
        <strain evidence="3">cv. Victoria</strain>
        <tissue evidence="2">Leaf</tissue>
    </source>
</reference>
<feature type="region of interest" description="Disordered" evidence="1">
    <location>
        <begin position="1"/>
        <end position="47"/>
    </location>
</feature>
<proteinExistence type="predicted"/>
<accession>A0A5J9VYB1</accession>
<name>A0A5J9VYB1_9POAL</name>
<evidence type="ECO:0000313" key="3">
    <source>
        <dbReference type="Proteomes" id="UP000324897"/>
    </source>
</evidence>
<evidence type="ECO:0000313" key="2">
    <source>
        <dbReference type="EMBL" id="TVU40878.1"/>
    </source>
</evidence>
<dbReference type="EMBL" id="RWGY01000007">
    <property type="protein sequence ID" value="TVU40878.1"/>
    <property type="molecule type" value="Genomic_DNA"/>
</dbReference>
<feature type="compositionally biased region" description="Polar residues" evidence="1">
    <location>
        <begin position="145"/>
        <end position="155"/>
    </location>
</feature>
<keyword evidence="3" id="KW-1185">Reference proteome</keyword>
<feature type="compositionally biased region" description="Basic residues" evidence="1">
    <location>
        <begin position="104"/>
        <end position="119"/>
    </location>
</feature>
<feature type="compositionally biased region" description="Basic and acidic residues" evidence="1">
    <location>
        <begin position="87"/>
        <end position="98"/>
    </location>
</feature>
<dbReference type="AlphaFoldDB" id="A0A5J9VYB1"/>
<feature type="compositionally biased region" description="Acidic residues" evidence="1">
    <location>
        <begin position="156"/>
        <end position="172"/>
    </location>
</feature>
<evidence type="ECO:0000256" key="1">
    <source>
        <dbReference type="SAM" id="MobiDB-lite"/>
    </source>
</evidence>
<protein>
    <submittedName>
        <fullName evidence="2">Uncharacterized protein</fullName>
    </submittedName>
</protein>
<gene>
    <name evidence="2" type="ORF">EJB05_14359</name>
</gene>
<feature type="compositionally biased region" description="Polar residues" evidence="1">
    <location>
        <begin position="180"/>
        <end position="191"/>
    </location>
</feature>
<feature type="compositionally biased region" description="Basic and acidic residues" evidence="1">
    <location>
        <begin position="1"/>
        <end position="12"/>
    </location>
</feature>
<dbReference type="Proteomes" id="UP000324897">
    <property type="component" value="Chromosome 4"/>
</dbReference>
<organism evidence="2 3">
    <name type="scientific">Eragrostis curvula</name>
    <name type="common">weeping love grass</name>
    <dbReference type="NCBI Taxonomy" id="38414"/>
    <lineage>
        <taxon>Eukaryota</taxon>
        <taxon>Viridiplantae</taxon>
        <taxon>Streptophyta</taxon>
        <taxon>Embryophyta</taxon>
        <taxon>Tracheophyta</taxon>
        <taxon>Spermatophyta</taxon>
        <taxon>Magnoliopsida</taxon>
        <taxon>Liliopsida</taxon>
        <taxon>Poales</taxon>
        <taxon>Poaceae</taxon>
        <taxon>PACMAD clade</taxon>
        <taxon>Chloridoideae</taxon>
        <taxon>Eragrostideae</taxon>
        <taxon>Eragrostidinae</taxon>
        <taxon>Eragrostis</taxon>
    </lineage>
</organism>
<feature type="non-terminal residue" evidence="2">
    <location>
        <position position="1"/>
    </location>
</feature>
<dbReference type="Gramene" id="TVU40878">
    <property type="protein sequence ID" value="TVU40878"/>
    <property type="gene ID" value="EJB05_14359"/>
</dbReference>
<comment type="caution">
    <text evidence="2">The sequence shown here is derived from an EMBL/GenBank/DDBJ whole genome shotgun (WGS) entry which is preliminary data.</text>
</comment>
<feature type="compositionally biased region" description="Basic and acidic residues" evidence="1">
    <location>
        <begin position="38"/>
        <end position="47"/>
    </location>
</feature>
<feature type="region of interest" description="Disordered" evidence="1">
    <location>
        <begin position="71"/>
        <end position="199"/>
    </location>
</feature>
<sequence>MDCARNSDERAMDGVGGAGRPDGCGRAVGADPDGNGSRGREVDHQEKVADPFGAMMDVALFDDTNPITDWLNGSMAESQPILDEEDGRPSRELRREVWEASLAGKRKHDKGVKNKRCRKQANEDVEDEYVGSDSDTATPCDVETVYSSSSGNGVSENDESGDGGSEDGEGDDEHGHGEATDQTGEDNNNRPYRNCKKKTVNVHNLIYGSKK</sequence>